<evidence type="ECO:0000256" key="1">
    <source>
        <dbReference type="SAM" id="MobiDB-lite"/>
    </source>
</evidence>
<dbReference type="EMBL" id="CAJVPV010000490">
    <property type="protein sequence ID" value="CAG8459454.1"/>
    <property type="molecule type" value="Genomic_DNA"/>
</dbReference>
<feature type="compositionally biased region" description="Basic and acidic residues" evidence="1">
    <location>
        <begin position="346"/>
        <end position="377"/>
    </location>
</feature>
<gene>
    <name evidence="3" type="ORF">AMORRO_LOCUS1323</name>
</gene>
<protein>
    <submittedName>
        <fullName evidence="3">8520_t:CDS:1</fullName>
    </submittedName>
</protein>
<feature type="compositionally biased region" description="Polar residues" evidence="1">
    <location>
        <begin position="445"/>
        <end position="465"/>
    </location>
</feature>
<proteinExistence type="predicted"/>
<accession>A0A9N8VP39</accession>
<feature type="transmembrane region" description="Helical" evidence="2">
    <location>
        <begin position="51"/>
        <end position="70"/>
    </location>
</feature>
<organism evidence="3 4">
    <name type="scientific">Acaulospora morrowiae</name>
    <dbReference type="NCBI Taxonomy" id="94023"/>
    <lineage>
        <taxon>Eukaryota</taxon>
        <taxon>Fungi</taxon>
        <taxon>Fungi incertae sedis</taxon>
        <taxon>Mucoromycota</taxon>
        <taxon>Glomeromycotina</taxon>
        <taxon>Glomeromycetes</taxon>
        <taxon>Diversisporales</taxon>
        <taxon>Acaulosporaceae</taxon>
        <taxon>Acaulospora</taxon>
    </lineage>
</organism>
<reference evidence="3" key="1">
    <citation type="submission" date="2021-06" db="EMBL/GenBank/DDBJ databases">
        <authorList>
            <person name="Kallberg Y."/>
            <person name="Tangrot J."/>
            <person name="Rosling A."/>
        </authorList>
    </citation>
    <scope>NUCLEOTIDE SEQUENCE</scope>
    <source>
        <strain evidence="3">CL551</strain>
    </source>
</reference>
<sequence>MSGENKINFTSSPEEDDHIIQYERDTVEDLKVSDLFHSQHKQIIQVYRGRWAYFSYIIRAFNYIGIAIYLDWTICIRHPVNFIVITLNFIFSIIILFGAGLYLLIKEDFIKGFHLTQQKRLYGYWGSLKEYREYWEDFNEYGEFKRCEIHLFDESRPDCPNCKQYYDNKTEQEKKHLEDLKEGLRLACRCFDSLEEGMNLLKKYQKFKMHTGAMTTDAVKIIEQNNKSDKEGEDKYNYLNNEIDEIKLFGERIESIEYNPDLEGLEYIKYLDGEIIDLDATLSFLDEKENEEERHFNFTHKPNKKTTNKANLSFLDEKENEEEERRFNFTHKPDKKTTKKVNLSFLDEKENEQEGNKNEKEDKTETNSNKKENKAEENVTNSNENINKTEGVNKSDFVGIIKKLGEKSRMSIYFTRTISTGGNVSNLDEKETKTEGSFNEKEYRTTGNVSNSNENKNQAENTTNLNEKKNPTEENTANSNEKKNQIEIIQDSEERSDLPNKNGWLDTLENGIIELSCCCEILEQNLINGRLKVPNKEMDGCLKDIKKEIDGYYRILEQDSTVIDEKIKECHENLKGEIDGIYAKILAQNLSYSKYIENIYEKIDGYLKMPPQNLSNEYSENSKEKMDGDLKEIKEMINGRLKMLKKEFDAYQKTSKQKSLNVRYLEAIKGIIN</sequence>
<dbReference type="AlphaFoldDB" id="A0A9N8VP39"/>
<keyword evidence="2" id="KW-0812">Transmembrane</keyword>
<keyword evidence="2" id="KW-0472">Membrane</keyword>
<feature type="non-terminal residue" evidence="3">
    <location>
        <position position="1"/>
    </location>
</feature>
<feature type="compositionally biased region" description="Basic and acidic residues" evidence="1">
    <location>
        <begin position="427"/>
        <end position="444"/>
    </location>
</feature>
<evidence type="ECO:0000256" key="2">
    <source>
        <dbReference type="SAM" id="Phobius"/>
    </source>
</evidence>
<feature type="region of interest" description="Disordered" evidence="1">
    <location>
        <begin position="314"/>
        <end position="333"/>
    </location>
</feature>
<feature type="compositionally biased region" description="Basic and acidic residues" evidence="1">
    <location>
        <begin position="323"/>
        <end position="333"/>
    </location>
</feature>
<evidence type="ECO:0000313" key="3">
    <source>
        <dbReference type="EMBL" id="CAG8459454.1"/>
    </source>
</evidence>
<keyword evidence="4" id="KW-1185">Reference proteome</keyword>
<feature type="region of interest" description="Disordered" evidence="1">
    <location>
        <begin position="420"/>
        <end position="484"/>
    </location>
</feature>
<comment type="caution">
    <text evidence="3">The sequence shown here is derived from an EMBL/GenBank/DDBJ whole genome shotgun (WGS) entry which is preliminary data.</text>
</comment>
<name>A0A9N8VP39_9GLOM</name>
<dbReference type="Proteomes" id="UP000789342">
    <property type="component" value="Unassembled WGS sequence"/>
</dbReference>
<keyword evidence="2" id="KW-1133">Transmembrane helix</keyword>
<feature type="region of interest" description="Disordered" evidence="1">
    <location>
        <begin position="338"/>
        <end position="390"/>
    </location>
</feature>
<evidence type="ECO:0000313" key="4">
    <source>
        <dbReference type="Proteomes" id="UP000789342"/>
    </source>
</evidence>
<feature type="transmembrane region" description="Helical" evidence="2">
    <location>
        <begin position="82"/>
        <end position="105"/>
    </location>
</feature>